<dbReference type="SMART" id="SM00388">
    <property type="entry name" value="HisKA"/>
    <property type="match status" value="1"/>
</dbReference>
<evidence type="ECO:0000256" key="3">
    <source>
        <dbReference type="ARBA" id="ARBA00012438"/>
    </source>
</evidence>
<dbReference type="EMBL" id="JAFBBO010000001">
    <property type="protein sequence ID" value="MBM7480514.1"/>
    <property type="molecule type" value="Genomic_DNA"/>
</dbReference>
<comment type="catalytic activity">
    <reaction evidence="1">
        <text>ATP + protein L-histidine = ADP + protein N-phospho-L-histidine.</text>
        <dbReference type="EC" id="2.7.13.3"/>
    </reaction>
</comment>
<dbReference type="GO" id="GO:0016301">
    <property type="term" value="F:kinase activity"/>
    <property type="evidence" value="ECO:0007669"/>
    <property type="project" value="UniProtKB-KW"/>
</dbReference>
<dbReference type="InterPro" id="IPR003660">
    <property type="entry name" value="HAMP_dom"/>
</dbReference>
<feature type="domain" description="Histidine kinase" evidence="11">
    <location>
        <begin position="198"/>
        <end position="413"/>
    </location>
</feature>
<keyword evidence="14" id="KW-1185">Reference proteome</keyword>
<name>A0ABS2LK63_9CELL</name>
<evidence type="ECO:0000256" key="7">
    <source>
        <dbReference type="ARBA" id="ARBA00022777"/>
    </source>
</evidence>
<dbReference type="PANTHER" id="PTHR45436">
    <property type="entry name" value="SENSOR HISTIDINE KINASE YKOH"/>
    <property type="match status" value="1"/>
</dbReference>
<dbReference type="SUPFAM" id="SSF47384">
    <property type="entry name" value="Homodimeric domain of signal transducing histidine kinase"/>
    <property type="match status" value="1"/>
</dbReference>
<dbReference type="InterPro" id="IPR003661">
    <property type="entry name" value="HisK_dim/P_dom"/>
</dbReference>
<feature type="transmembrane region" description="Helical" evidence="10">
    <location>
        <begin position="112"/>
        <end position="136"/>
    </location>
</feature>
<evidence type="ECO:0000256" key="2">
    <source>
        <dbReference type="ARBA" id="ARBA00004236"/>
    </source>
</evidence>
<dbReference type="PROSITE" id="PS50885">
    <property type="entry name" value="HAMP"/>
    <property type="match status" value="1"/>
</dbReference>
<evidence type="ECO:0000259" key="12">
    <source>
        <dbReference type="PROSITE" id="PS50885"/>
    </source>
</evidence>
<dbReference type="PROSITE" id="PS50109">
    <property type="entry name" value="HIS_KIN"/>
    <property type="match status" value="1"/>
</dbReference>
<keyword evidence="10" id="KW-0472">Membrane</keyword>
<dbReference type="InterPro" id="IPR036097">
    <property type="entry name" value="HisK_dim/P_sf"/>
</dbReference>
<dbReference type="InterPro" id="IPR005467">
    <property type="entry name" value="His_kinase_dom"/>
</dbReference>
<evidence type="ECO:0000256" key="10">
    <source>
        <dbReference type="SAM" id="Phobius"/>
    </source>
</evidence>
<feature type="domain" description="HAMP" evidence="12">
    <location>
        <begin position="137"/>
        <end position="190"/>
    </location>
</feature>
<proteinExistence type="predicted"/>
<dbReference type="RefSeq" id="WP_205308277.1">
    <property type="nucleotide sequence ID" value="NZ_BAAAVF010000003.1"/>
</dbReference>
<keyword evidence="7 13" id="KW-0418">Kinase</keyword>
<reference evidence="13 14" key="1">
    <citation type="submission" date="2021-01" db="EMBL/GenBank/DDBJ databases">
        <title>Sequencing the genomes of 1000 actinobacteria strains.</title>
        <authorList>
            <person name="Klenk H.-P."/>
        </authorList>
    </citation>
    <scope>NUCLEOTIDE SEQUENCE [LARGE SCALE GENOMIC DNA]</scope>
    <source>
        <strain evidence="13 14">DSM 46000</strain>
    </source>
</reference>
<evidence type="ECO:0000256" key="5">
    <source>
        <dbReference type="ARBA" id="ARBA00022679"/>
    </source>
</evidence>
<keyword evidence="4" id="KW-0597">Phosphoprotein</keyword>
<evidence type="ECO:0000256" key="4">
    <source>
        <dbReference type="ARBA" id="ARBA00022553"/>
    </source>
</evidence>
<gene>
    <name evidence="13" type="ORF">JOD49_003434</name>
</gene>
<dbReference type="CDD" id="cd06225">
    <property type="entry name" value="HAMP"/>
    <property type="match status" value="1"/>
</dbReference>
<evidence type="ECO:0000256" key="9">
    <source>
        <dbReference type="ARBA" id="ARBA00023012"/>
    </source>
</evidence>
<keyword evidence="9" id="KW-0902">Two-component regulatory system</keyword>
<dbReference type="InterPro" id="IPR050428">
    <property type="entry name" value="TCS_sensor_his_kinase"/>
</dbReference>
<feature type="transmembrane region" description="Helical" evidence="10">
    <location>
        <begin position="32"/>
        <end position="55"/>
    </location>
</feature>
<keyword evidence="8 10" id="KW-1133">Transmembrane helix</keyword>
<dbReference type="EC" id="2.7.13.3" evidence="3"/>
<keyword evidence="5" id="KW-0808">Transferase</keyword>
<keyword evidence="6 10" id="KW-0812">Transmembrane</keyword>
<dbReference type="SMART" id="SM00304">
    <property type="entry name" value="HAMP"/>
    <property type="match status" value="1"/>
</dbReference>
<dbReference type="Pfam" id="PF00512">
    <property type="entry name" value="HisKA"/>
    <property type="match status" value="1"/>
</dbReference>
<dbReference type="Pfam" id="PF00672">
    <property type="entry name" value="HAMP"/>
    <property type="match status" value="1"/>
</dbReference>
<dbReference type="CDD" id="cd00082">
    <property type="entry name" value="HisKA"/>
    <property type="match status" value="1"/>
</dbReference>
<evidence type="ECO:0000259" key="11">
    <source>
        <dbReference type="PROSITE" id="PS50109"/>
    </source>
</evidence>
<dbReference type="SMART" id="SM00387">
    <property type="entry name" value="HATPase_c"/>
    <property type="match status" value="1"/>
</dbReference>
<evidence type="ECO:0000256" key="1">
    <source>
        <dbReference type="ARBA" id="ARBA00000085"/>
    </source>
</evidence>
<evidence type="ECO:0000313" key="14">
    <source>
        <dbReference type="Proteomes" id="UP000698059"/>
    </source>
</evidence>
<dbReference type="InterPro" id="IPR003594">
    <property type="entry name" value="HATPase_dom"/>
</dbReference>
<dbReference type="SUPFAM" id="SSF158472">
    <property type="entry name" value="HAMP domain-like"/>
    <property type="match status" value="1"/>
</dbReference>
<protein>
    <recommendedName>
        <fullName evidence="3">histidine kinase</fullName>
        <ecNumber evidence="3">2.7.13.3</ecNumber>
    </recommendedName>
</protein>
<accession>A0ABS2LK63</accession>
<evidence type="ECO:0000256" key="8">
    <source>
        <dbReference type="ARBA" id="ARBA00022989"/>
    </source>
</evidence>
<dbReference type="Proteomes" id="UP000698059">
    <property type="component" value="Unassembled WGS sequence"/>
</dbReference>
<dbReference type="SUPFAM" id="SSF55874">
    <property type="entry name" value="ATPase domain of HSP90 chaperone/DNA topoisomerase II/histidine kinase"/>
    <property type="match status" value="1"/>
</dbReference>
<dbReference type="Gene3D" id="1.10.287.130">
    <property type="match status" value="1"/>
</dbReference>
<dbReference type="Gene3D" id="3.30.565.10">
    <property type="entry name" value="Histidine kinase-like ATPase, C-terminal domain"/>
    <property type="match status" value="1"/>
</dbReference>
<evidence type="ECO:0000313" key="13">
    <source>
        <dbReference type="EMBL" id="MBM7480514.1"/>
    </source>
</evidence>
<dbReference type="InterPro" id="IPR036890">
    <property type="entry name" value="HATPase_C_sf"/>
</dbReference>
<organism evidence="13 14">
    <name type="scientific">Oerskovia jenensis</name>
    <dbReference type="NCBI Taxonomy" id="162169"/>
    <lineage>
        <taxon>Bacteria</taxon>
        <taxon>Bacillati</taxon>
        <taxon>Actinomycetota</taxon>
        <taxon>Actinomycetes</taxon>
        <taxon>Micrococcales</taxon>
        <taxon>Cellulomonadaceae</taxon>
        <taxon>Oerskovia</taxon>
    </lineage>
</organism>
<evidence type="ECO:0000256" key="6">
    <source>
        <dbReference type="ARBA" id="ARBA00022692"/>
    </source>
</evidence>
<comment type="caution">
    <text evidence="13">The sequence shown here is derived from an EMBL/GenBank/DDBJ whole genome shotgun (WGS) entry which is preliminary data.</text>
</comment>
<dbReference type="Pfam" id="PF02518">
    <property type="entry name" value="HATPase_c"/>
    <property type="match status" value="1"/>
</dbReference>
<comment type="subcellular location">
    <subcellularLocation>
        <location evidence="2">Cell membrane</location>
    </subcellularLocation>
</comment>
<dbReference type="Gene3D" id="6.10.340.10">
    <property type="match status" value="1"/>
</dbReference>
<sequence>MATSHEPTPRPSDVDGADPEIRRYRLTVRARLALTYSILLTGAGIVLLGIVYVFMRYVPTYDFATATTPSTDATSAVSGASPFPTGGPTAPAAVVAPASELVVTSSDQLLDLLLVISIVVLVLLAVAGTVVGWAVAGRMLRPLRHINAAVHRASEGDLEQRIRLAGPRDEISELAESFDEMLVRLERSFTATRRFAANASHELRTPLATTRAMLDVALAQRDDPQERVVFERLRSMNERNIETVTALLDLARIDSSPPELERFDPTQVVAQVIESCAEEAATRGVRIENRLTGTSIDGEPVLLRQLVTNLVQNGIRHNVPGGVLTVVASPSELPGGVVIEVVNSGPVLDPEAVERLTDPFTRGAGRTRSTTSDGQGLGLSIVVAIVERFRGELRLTPRPEGGLRAVVLLPPTFPTRHHDAQQT</sequence>
<dbReference type="PANTHER" id="PTHR45436:SF5">
    <property type="entry name" value="SENSOR HISTIDINE KINASE TRCS"/>
    <property type="match status" value="1"/>
</dbReference>